<gene>
    <name evidence="1" type="ORF">AWZ03_010667</name>
</gene>
<reference evidence="1 2" key="1">
    <citation type="journal article" date="2019" name="J. Hered.">
        <title>An Improved Genome Assembly for Drosophila navojoa, the Basal Species in the mojavensis Cluster.</title>
        <authorList>
            <person name="Vanderlinde T."/>
            <person name="Dupim E.G."/>
            <person name="Nazario-Yepiz N.O."/>
            <person name="Carvalho A.B."/>
        </authorList>
    </citation>
    <scope>NUCLEOTIDE SEQUENCE [LARGE SCALE GENOMIC DNA]</scope>
    <source>
        <strain evidence="1">Navoj_Jal97</strain>
        <tissue evidence="1">Whole organism</tissue>
    </source>
</reference>
<dbReference type="AlphaFoldDB" id="A0A484B286"/>
<evidence type="ECO:0000313" key="1">
    <source>
        <dbReference type="EMBL" id="TDG42916.1"/>
    </source>
</evidence>
<keyword evidence="2" id="KW-1185">Reference proteome</keyword>
<evidence type="ECO:0000313" key="2">
    <source>
        <dbReference type="Proteomes" id="UP000295192"/>
    </source>
</evidence>
<dbReference type="Proteomes" id="UP000295192">
    <property type="component" value="Unassembled WGS sequence"/>
</dbReference>
<organism evidence="1 2">
    <name type="scientific">Drosophila navojoa</name>
    <name type="common">Fruit fly</name>
    <dbReference type="NCBI Taxonomy" id="7232"/>
    <lineage>
        <taxon>Eukaryota</taxon>
        <taxon>Metazoa</taxon>
        <taxon>Ecdysozoa</taxon>
        <taxon>Arthropoda</taxon>
        <taxon>Hexapoda</taxon>
        <taxon>Insecta</taxon>
        <taxon>Pterygota</taxon>
        <taxon>Neoptera</taxon>
        <taxon>Endopterygota</taxon>
        <taxon>Diptera</taxon>
        <taxon>Brachycera</taxon>
        <taxon>Muscomorpha</taxon>
        <taxon>Ephydroidea</taxon>
        <taxon>Drosophilidae</taxon>
        <taxon>Drosophila</taxon>
    </lineage>
</organism>
<protein>
    <submittedName>
        <fullName evidence="1">Uncharacterized protein</fullName>
    </submittedName>
</protein>
<accession>A0A484B286</accession>
<sequence>MCAWHVCTCAKHAKDLRIQGMRMFFQLPTIALFRTAGQRENEKKSILCLGPKCGATPGNLLCQPTTNTSYVSSRQTNANAMECLVKGATSNQ</sequence>
<proteinExistence type="predicted"/>
<dbReference type="EMBL" id="LSRL02000189">
    <property type="protein sequence ID" value="TDG42916.1"/>
    <property type="molecule type" value="Genomic_DNA"/>
</dbReference>
<name>A0A484B286_DRONA</name>
<comment type="caution">
    <text evidence="1">The sequence shown here is derived from an EMBL/GenBank/DDBJ whole genome shotgun (WGS) entry which is preliminary data.</text>
</comment>